<organism evidence="1">
    <name type="scientific">marine sediment metagenome</name>
    <dbReference type="NCBI Taxonomy" id="412755"/>
    <lineage>
        <taxon>unclassified sequences</taxon>
        <taxon>metagenomes</taxon>
        <taxon>ecological metagenomes</taxon>
    </lineage>
</organism>
<dbReference type="EMBL" id="LAZR01036668">
    <property type="protein sequence ID" value="KKL24244.1"/>
    <property type="molecule type" value="Genomic_DNA"/>
</dbReference>
<dbReference type="AlphaFoldDB" id="A0A0F9BQS8"/>
<gene>
    <name evidence="1" type="ORF">LCGC14_2417270</name>
</gene>
<sequence length="455" mass="54315">MKDKNIEKENNCQEEKKRYSKGSAFQNGLYINGYSNYDNQELNNIDLNCPNDGIPVSKEIIEYLNFGDNEVQDNNKNYCVKQQNQLIENNDEMKDGYKTSQSSENKELYVCNKSKNTDYGEYTSYIVKESFGVSLSLKDKLFDDFLVQKEDIEKGNYIPKFEDFHNLPNYEGLTKKYFVHIRNEWFKEILHRHSFIEYRNEIKSKRFFQNDKELFNLIKTNQYPEGVLIYNLIKYLNLSFPKLEKAIYGTNYNNIIRVLQKRSVFKWEGLTSKIKKLILSVKNVSLKEQAIKEFQKYLRIKVYNGFKGKDFPKIENFKLENYPEGWLILKLCEINLISDTKLGKLIYYSDFPYHLTEVRSFKGNRIDRIKNFLSNIIDKEKKEKSFGILSNYIEFVVFSQLNREDVEEIDEFLDINPKKWLIYNLCVIYLILIRDFGKEIDYNDIKTTVHTQYDF</sequence>
<reference evidence="1" key="1">
    <citation type="journal article" date="2015" name="Nature">
        <title>Complex archaea that bridge the gap between prokaryotes and eukaryotes.</title>
        <authorList>
            <person name="Spang A."/>
            <person name="Saw J.H."/>
            <person name="Jorgensen S.L."/>
            <person name="Zaremba-Niedzwiedzka K."/>
            <person name="Martijn J."/>
            <person name="Lind A.E."/>
            <person name="van Eijk R."/>
            <person name="Schleper C."/>
            <person name="Guy L."/>
            <person name="Ettema T.J."/>
        </authorList>
    </citation>
    <scope>NUCLEOTIDE SEQUENCE</scope>
</reference>
<protein>
    <submittedName>
        <fullName evidence="1">Uncharacterized protein</fullName>
    </submittedName>
</protein>
<accession>A0A0F9BQS8</accession>
<feature type="non-terminal residue" evidence="1">
    <location>
        <position position="455"/>
    </location>
</feature>
<comment type="caution">
    <text evidence="1">The sequence shown here is derived from an EMBL/GenBank/DDBJ whole genome shotgun (WGS) entry which is preliminary data.</text>
</comment>
<evidence type="ECO:0000313" key="1">
    <source>
        <dbReference type="EMBL" id="KKL24244.1"/>
    </source>
</evidence>
<name>A0A0F9BQS8_9ZZZZ</name>
<proteinExistence type="predicted"/>